<evidence type="ECO:0000313" key="2">
    <source>
        <dbReference type="EMBL" id="MBH5337504.1"/>
    </source>
</evidence>
<protein>
    <submittedName>
        <fullName evidence="2">Chemotaxis protein</fullName>
    </submittedName>
</protein>
<name>A0ABS0NR38_9ACTN</name>
<sequence>MRTTDLTSSTLAALRRRRPYPAVTVTFPTDRRATPATAQNAVRLRNMVAEARRRLEADPDVSREARYDIGEQLEKAAAEVESRFFGDSLAIFAAQGEHQVWYLPRPAPERVVFSDTFLTRNLVAARERTRPYWVLTVAADRTTLWGGSNGNLQEEQHHGFPATPPSMTPDVEREERTGDVPGPFGGENARMYLRQVDASIEKLLGAEPRPLYLIGATQALALLDDVGNAAKAAVAKVVKGGLANGPASALTEAVAQARAEQAEKDTARVLARLDQARGRKACAAGLEEVWQVAKEGRIDMLVVEEGYQRTVRVTEEHLVPVDPAETSLAELGTQVQEDIVDEIIETALDTGSEVVFLPDGALADHDHIVAALRF</sequence>
<reference evidence="2 3" key="1">
    <citation type="submission" date="2020-09" db="EMBL/GenBank/DDBJ databases">
        <title>Biosynthesis of the nuclear factor of activated T cells inhibitor NFAT-133 and its congeners in Streptomyces pactum.</title>
        <authorList>
            <person name="Zhou W."/>
            <person name="Posri P."/>
            <person name="Abugrain M.E."/>
            <person name="Weisberg A.J."/>
            <person name="Chang J.H."/>
            <person name="Mahmud T."/>
        </authorList>
    </citation>
    <scope>NUCLEOTIDE SEQUENCE [LARGE SCALE GENOMIC DNA]</scope>
    <source>
        <strain evidence="2 3">ATCC 27456</strain>
    </source>
</reference>
<dbReference type="EMBL" id="JACYXC010000001">
    <property type="protein sequence ID" value="MBH5337504.1"/>
    <property type="molecule type" value="Genomic_DNA"/>
</dbReference>
<organism evidence="2 3">
    <name type="scientific">Streptomyces pactum</name>
    <dbReference type="NCBI Taxonomy" id="68249"/>
    <lineage>
        <taxon>Bacteria</taxon>
        <taxon>Bacillati</taxon>
        <taxon>Actinomycetota</taxon>
        <taxon>Actinomycetes</taxon>
        <taxon>Kitasatosporales</taxon>
        <taxon>Streptomycetaceae</taxon>
        <taxon>Streptomyces</taxon>
    </lineage>
</organism>
<comment type="caution">
    <text evidence="2">The sequence shown here is derived from an EMBL/GenBank/DDBJ whole genome shotgun (WGS) entry which is preliminary data.</text>
</comment>
<evidence type="ECO:0000256" key="1">
    <source>
        <dbReference type="SAM" id="MobiDB-lite"/>
    </source>
</evidence>
<dbReference type="Pfam" id="PF18845">
    <property type="entry name" value="baeRF_family3"/>
    <property type="match status" value="1"/>
</dbReference>
<proteinExistence type="predicted"/>
<evidence type="ECO:0000313" key="3">
    <source>
        <dbReference type="Proteomes" id="UP000807371"/>
    </source>
</evidence>
<feature type="region of interest" description="Disordered" evidence="1">
    <location>
        <begin position="150"/>
        <end position="186"/>
    </location>
</feature>
<dbReference type="RefSeq" id="WP_197992186.1">
    <property type="nucleotide sequence ID" value="NZ_JACYXC010000001.1"/>
</dbReference>
<gene>
    <name evidence="2" type="ORF">IHE55_23150</name>
</gene>
<accession>A0ABS0NR38</accession>
<dbReference type="InterPro" id="IPR041289">
    <property type="entry name" value="Bact_RF_family3"/>
</dbReference>
<keyword evidence="3" id="KW-1185">Reference proteome</keyword>
<dbReference type="Proteomes" id="UP000807371">
    <property type="component" value="Unassembled WGS sequence"/>
</dbReference>